<name>A0A0C2ZXI1_9AGAM</name>
<dbReference type="Proteomes" id="UP000053989">
    <property type="component" value="Unassembled WGS sequence"/>
</dbReference>
<evidence type="ECO:0000256" key="5">
    <source>
        <dbReference type="SAM" id="MobiDB-lite"/>
    </source>
</evidence>
<dbReference type="Pfam" id="PF00276">
    <property type="entry name" value="Ribosomal_L23"/>
    <property type="match status" value="1"/>
</dbReference>
<accession>A0A0C2ZXI1</accession>
<keyword evidence="3" id="KW-0687">Ribonucleoprotein</keyword>
<dbReference type="InterPro" id="IPR013025">
    <property type="entry name" value="Ribosomal_uL23-like"/>
</dbReference>
<dbReference type="GO" id="GO:0032543">
    <property type="term" value="P:mitochondrial translation"/>
    <property type="evidence" value="ECO:0007669"/>
    <property type="project" value="TreeGrafter"/>
</dbReference>
<dbReference type="STRING" id="1036808.A0A0C2ZXI1"/>
<evidence type="ECO:0000313" key="7">
    <source>
        <dbReference type="Proteomes" id="UP000053989"/>
    </source>
</evidence>
<reference evidence="7" key="2">
    <citation type="submission" date="2015-01" db="EMBL/GenBank/DDBJ databases">
        <title>Evolutionary Origins and Diversification of the Mycorrhizal Mutualists.</title>
        <authorList>
            <consortium name="DOE Joint Genome Institute"/>
            <consortium name="Mycorrhizal Genomics Consortium"/>
            <person name="Kohler A."/>
            <person name="Kuo A."/>
            <person name="Nagy L.G."/>
            <person name="Floudas D."/>
            <person name="Copeland A."/>
            <person name="Barry K.W."/>
            <person name="Cichocki N."/>
            <person name="Veneault-Fourrey C."/>
            <person name="LaButti K."/>
            <person name="Lindquist E.A."/>
            <person name="Lipzen A."/>
            <person name="Lundell T."/>
            <person name="Morin E."/>
            <person name="Murat C."/>
            <person name="Riley R."/>
            <person name="Ohm R."/>
            <person name="Sun H."/>
            <person name="Tunlid A."/>
            <person name="Henrissat B."/>
            <person name="Grigoriev I.V."/>
            <person name="Hibbett D.S."/>
            <person name="Martin F."/>
        </authorList>
    </citation>
    <scope>NUCLEOTIDE SEQUENCE [LARGE SCALE GENOMIC DNA]</scope>
    <source>
        <strain evidence="7">Foug A</strain>
    </source>
</reference>
<protein>
    <recommendedName>
        <fullName evidence="4">Large ribosomal subunit protein uL23m</fullName>
    </recommendedName>
</protein>
<evidence type="ECO:0000256" key="2">
    <source>
        <dbReference type="ARBA" id="ARBA00022980"/>
    </source>
</evidence>
<dbReference type="InterPro" id="IPR012678">
    <property type="entry name" value="Ribosomal_uL23/eL15/eS24_sf"/>
</dbReference>
<dbReference type="GO" id="GO:0005762">
    <property type="term" value="C:mitochondrial large ribosomal subunit"/>
    <property type="evidence" value="ECO:0007669"/>
    <property type="project" value="TreeGrafter"/>
</dbReference>
<evidence type="ECO:0000256" key="4">
    <source>
        <dbReference type="ARBA" id="ARBA00039977"/>
    </source>
</evidence>
<keyword evidence="7" id="KW-1185">Reference proteome</keyword>
<proteinExistence type="inferred from homology"/>
<reference evidence="6 7" key="1">
    <citation type="submission" date="2014-04" db="EMBL/GenBank/DDBJ databases">
        <authorList>
            <consortium name="DOE Joint Genome Institute"/>
            <person name="Kuo A."/>
            <person name="Kohler A."/>
            <person name="Nagy L.G."/>
            <person name="Floudas D."/>
            <person name="Copeland A."/>
            <person name="Barry K.W."/>
            <person name="Cichocki N."/>
            <person name="Veneault-Fourrey C."/>
            <person name="LaButti K."/>
            <person name="Lindquist E.A."/>
            <person name="Lipzen A."/>
            <person name="Lundell T."/>
            <person name="Morin E."/>
            <person name="Murat C."/>
            <person name="Sun H."/>
            <person name="Tunlid A."/>
            <person name="Henrissat B."/>
            <person name="Grigoriev I.V."/>
            <person name="Hibbett D.S."/>
            <person name="Martin F."/>
            <person name="Nordberg H.P."/>
            <person name="Cantor M.N."/>
            <person name="Hua S.X."/>
        </authorList>
    </citation>
    <scope>NUCLEOTIDE SEQUENCE [LARGE SCALE GENOMIC DNA]</scope>
    <source>
        <strain evidence="6 7">Foug A</strain>
    </source>
</reference>
<evidence type="ECO:0000256" key="1">
    <source>
        <dbReference type="ARBA" id="ARBA00006700"/>
    </source>
</evidence>
<sequence>MQSLRRVVQRLYSTKPPKAARSALPKHAAAAREASAPLAVKERRARKHPDLLPPPDSDLTPSEFSHYRRQLAKGELMDEHGRDLSEAEWLDALNERRSRLRGIKLVQKKGGQKQTEVVGQKVYLPNIIFRMVRNHTPAGKPYNPYEATFRVSQSITKTDIRSYLAAAYGVKTTYIRTANYLSPLRRTRMGMRPVGRHKTYKRAVVGLVDPFYYPLDMEDMDKTGRMERMAWLEEKFALKALVRWRRYELVRSTQSGSKGWRFTGHLRRDKILQAVARRRMITRQEIEGIKEEIAEKRAAGKQVLAES</sequence>
<dbReference type="Gene3D" id="3.30.70.330">
    <property type="match status" value="1"/>
</dbReference>
<organism evidence="6 7">
    <name type="scientific">Scleroderma citrinum Foug A</name>
    <dbReference type="NCBI Taxonomy" id="1036808"/>
    <lineage>
        <taxon>Eukaryota</taxon>
        <taxon>Fungi</taxon>
        <taxon>Dikarya</taxon>
        <taxon>Basidiomycota</taxon>
        <taxon>Agaricomycotina</taxon>
        <taxon>Agaricomycetes</taxon>
        <taxon>Agaricomycetidae</taxon>
        <taxon>Boletales</taxon>
        <taxon>Sclerodermatineae</taxon>
        <taxon>Sclerodermataceae</taxon>
        <taxon>Scleroderma</taxon>
    </lineage>
</organism>
<comment type="similarity">
    <text evidence="1">Belongs to the universal ribosomal protein uL23 family.</text>
</comment>
<dbReference type="SUPFAM" id="SSF54189">
    <property type="entry name" value="Ribosomal proteins S24e, L23 and L15e"/>
    <property type="match status" value="1"/>
</dbReference>
<dbReference type="PANTHER" id="PTHR12059">
    <property type="entry name" value="RIBOSOMAL PROTEIN L23-RELATED"/>
    <property type="match status" value="1"/>
</dbReference>
<dbReference type="HOGENOM" id="CLU_073162_0_0_1"/>
<dbReference type="AlphaFoldDB" id="A0A0C2ZXI1"/>
<keyword evidence="2" id="KW-0689">Ribosomal protein</keyword>
<dbReference type="EMBL" id="KN822104">
    <property type="protein sequence ID" value="KIM57167.1"/>
    <property type="molecule type" value="Genomic_DNA"/>
</dbReference>
<dbReference type="InParanoid" id="A0A0C2ZXI1"/>
<dbReference type="OrthoDB" id="275582at2759"/>
<dbReference type="InterPro" id="IPR012677">
    <property type="entry name" value="Nucleotide-bd_a/b_plait_sf"/>
</dbReference>
<dbReference type="GO" id="GO:0003735">
    <property type="term" value="F:structural constituent of ribosome"/>
    <property type="evidence" value="ECO:0007669"/>
    <property type="project" value="InterPro"/>
</dbReference>
<feature type="region of interest" description="Disordered" evidence="5">
    <location>
        <begin position="1"/>
        <end position="62"/>
    </location>
</feature>
<dbReference type="PANTHER" id="PTHR12059:SF5">
    <property type="entry name" value="LARGE RIBOSOMAL SUBUNIT PROTEIN UL23M"/>
    <property type="match status" value="1"/>
</dbReference>
<gene>
    <name evidence="6" type="ORF">SCLCIDRAFT_1219612</name>
</gene>
<evidence type="ECO:0000313" key="6">
    <source>
        <dbReference type="EMBL" id="KIM57167.1"/>
    </source>
</evidence>
<evidence type="ECO:0000256" key="3">
    <source>
        <dbReference type="ARBA" id="ARBA00023274"/>
    </source>
</evidence>